<reference evidence="1 2" key="1">
    <citation type="journal article" date="2012" name="J. Bacteriol.">
        <title>Draft Genome Sequence of the Soil Bacterium Burkholderia terrae Strain BS001, Which Interacts with Fungal Surface Structures.</title>
        <authorList>
            <person name="Nazir R."/>
            <person name="Hansen M.A."/>
            <person name="Sorensen S."/>
            <person name="van Elsas J.D."/>
        </authorList>
    </citation>
    <scope>NUCLEOTIDE SEQUENCE [LARGE SCALE GENOMIC DNA]</scope>
    <source>
        <strain evidence="1 2">BS001</strain>
    </source>
</reference>
<protein>
    <submittedName>
        <fullName evidence="1">Uncharacterized protein</fullName>
    </submittedName>
</protein>
<keyword evidence="2" id="KW-1185">Reference proteome</keyword>
<evidence type="ECO:0000313" key="2">
    <source>
        <dbReference type="Proteomes" id="UP000004980"/>
    </source>
</evidence>
<proteinExistence type="predicted"/>
<evidence type="ECO:0000313" key="1">
    <source>
        <dbReference type="EMBL" id="EIN01365.1"/>
    </source>
</evidence>
<name>A0ABN0FR73_9BURK</name>
<dbReference type="EMBL" id="AKAU01000059">
    <property type="protein sequence ID" value="EIN01365.1"/>
    <property type="molecule type" value="Genomic_DNA"/>
</dbReference>
<gene>
    <name evidence="1" type="ORF">WQE_09554</name>
</gene>
<dbReference type="Proteomes" id="UP000004980">
    <property type="component" value="Unassembled WGS sequence"/>
</dbReference>
<organism evidence="1 2">
    <name type="scientific">Paraburkholderia hospita</name>
    <dbReference type="NCBI Taxonomy" id="169430"/>
    <lineage>
        <taxon>Bacteria</taxon>
        <taxon>Pseudomonadati</taxon>
        <taxon>Pseudomonadota</taxon>
        <taxon>Betaproteobacteria</taxon>
        <taxon>Burkholderiales</taxon>
        <taxon>Burkholderiaceae</taxon>
        <taxon>Paraburkholderia</taxon>
    </lineage>
</organism>
<accession>A0ABN0FR73</accession>
<sequence length="92" mass="9829">MPSSNGDTSICLLADALFRSTVQYAPWESTADTSAWPDTAVGKTAGSKSSSENHYATTVADTASLTFTHSSTSLPIGCWHFLRRKASARTSR</sequence>
<comment type="caution">
    <text evidence="1">The sequence shown here is derived from an EMBL/GenBank/DDBJ whole genome shotgun (WGS) entry which is preliminary data.</text>
</comment>